<accession>A0A382G4D8</accession>
<dbReference type="EC" id="2.7.2.4" evidence="1"/>
<dbReference type="AlphaFoldDB" id="A0A382G4D8"/>
<reference evidence="9" key="1">
    <citation type="submission" date="2018-05" db="EMBL/GenBank/DDBJ databases">
        <authorList>
            <person name="Lanie J.A."/>
            <person name="Ng W.-L."/>
            <person name="Kazmierczak K.M."/>
            <person name="Andrzejewski T.M."/>
            <person name="Davidsen T.M."/>
            <person name="Wayne K.J."/>
            <person name="Tettelin H."/>
            <person name="Glass J.I."/>
            <person name="Rusch D."/>
            <person name="Podicherti R."/>
            <person name="Tsui H.-C.T."/>
            <person name="Winkler M.E."/>
        </authorList>
    </citation>
    <scope>NUCLEOTIDE SEQUENCE</scope>
</reference>
<dbReference type="InterPro" id="IPR036393">
    <property type="entry name" value="AceGlu_kinase-like_sf"/>
</dbReference>
<protein>
    <recommendedName>
        <fullName evidence="1">aspartate kinase</fullName>
        <ecNumber evidence="1">2.7.2.4</ecNumber>
    </recommendedName>
</protein>
<dbReference type="Gene3D" id="3.40.1160.10">
    <property type="entry name" value="Acetylglutamate kinase-like"/>
    <property type="match status" value="1"/>
</dbReference>
<organism evidence="9">
    <name type="scientific">marine metagenome</name>
    <dbReference type="NCBI Taxonomy" id="408172"/>
    <lineage>
        <taxon>unclassified sequences</taxon>
        <taxon>metagenomes</taxon>
        <taxon>ecological metagenomes</taxon>
    </lineage>
</organism>
<evidence type="ECO:0000256" key="3">
    <source>
        <dbReference type="ARBA" id="ARBA00022741"/>
    </source>
</evidence>
<keyword evidence="5" id="KW-0067">ATP-binding</keyword>
<dbReference type="InterPro" id="IPR001341">
    <property type="entry name" value="Asp_kinase"/>
</dbReference>
<dbReference type="Pfam" id="PF22468">
    <property type="entry name" value="ACT_9"/>
    <property type="match status" value="2"/>
</dbReference>
<dbReference type="InterPro" id="IPR018042">
    <property type="entry name" value="Aspartate_kinase_CS"/>
</dbReference>
<feature type="domain" description="ACT" evidence="8">
    <location>
        <begin position="408"/>
        <end position="472"/>
    </location>
</feature>
<dbReference type="PROSITE" id="PS00324">
    <property type="entry name" value="ASPARTOKINASE"/>
    <property type="match status" value="1"/>
</dbReference>
<evidence type="ECO:0000256" key="1">
    <source>
        <dbReference type="ARBA" id="ARBA00013059"/>
    </source>
</evidence>
<dbReference type="NCBIfam" id="TIGR00657">
    <property type="entry name" value="asp_kinases"/>
    <property type="match status" value="1"/>
</dbReference>
<keyword evidence="6" id="KW-0521">NADP</keyword>
<dbReference type="InterPro" id="IPR011147">
    <property type="entry name" value="Bifunc_Aspkin/hSer_DH"/>
</dbReference>
<evidence type="ECO:0000313" key="9">
    <source>
        <dbReference type="EMBL" id="SVB69051.1"/>
    </source>
</evidence>
<dbReference type="EMBL" id="UINC01053024">
    <property type="protein sequence ID" value="SVB69051.1"/>
    <property type="molecule type" value="Genomic_DNA"/>
</dbReference>
<keyword evidence="4" id="KW-0418">Kinase</keyword>
<keyword evidence="2" id="KW-0808">Transferase</keyword>
<sequence>MLTAEQMKQENWQVYKFGGTSLADGTCLEQVCGLIHQNVCPNLIVLVSAMAGVTDSLLKVVQTKDLEPINPFLDLYQQTVENLINDPSVTRGLQDSLESDIETIKQIFASLESNQLSHSKTSIIIGFGEIWSARLLVSLLAQKNSQDPLMREVHELNARKIIHVFHGEMGPIVDWSKSQLGLEKEKNKYTGILVMGGFLAADLDTNPTTLGRNGSDFSASIIASLVDAESVTIWTDVDGVMTGNPNQVSGVKIIHQMSYDEAAELAYFGAKVIHPKMMSPLIKKNIPIFIKNTFNPNTQGTEISATTNKKQTVKGITTIDNVALVNLEGTGMIGVPGTANRLYSCLQAAGVSVILITQASSEHSICFAVKNESVNLVEQVTKKEFAEEFTSGDLQDLEIKTNCNIIAVVGSGMSGTKGIAARFFKAISDAGVNVKAIAQGSSEKNISAVVSQSDATKALESIHSAFFSQSID</sequence>
<dbReference type="Gene3D" id="3.30.2130.10">
    <property type="entry name" value="VC0802-like"/>
    <property type="match status" value="1"/>
</dbReference>
<dbReference type="Gene3D" id="1.20.120.1320">
    <property type="entry name" value="Aspartokinase, catalytic domain"/>
    <property type="match status" value="1"/>
</dbReference>
<gene>
    <name evidence="9" type="ORF">METZ01_LOCUS221905</name>
</gene>
<dbReference type="PIRSF" id="PIRSF000726">
    <property type="entry name" value="Asp_kin"/>
    <property type="match status" value="1"/>
</dbReference>
<evidence type="ECO:0000256" key="6">
    <source>
        <dbReference type="ARBA" id="ARBA00022857"/>
    </source>
</evidence>
<dbReference type="FunFam" id="3.30.2130.10:FF:000001">
    <property type="entry name" value="Bifunctional aspartokinase/homoserine dehydrogenase"/>
    <property type="match status" value="1"/>
</dbReference>
<dbReference type="SUPFAM" id="SSF55021">
    <property type="entry name" value="ACT-like"/>
    <property type="match status" value="2"/>
</dbReference>
<dbReference type="Pfam" id="PF00696">
    <property type="entry name" value="AA_kinase"/>
    <property type="match status" value="1"/>
</dbReference>
<evidence type="ECO:0000256" key="7">
    <source>
        <dbReference type="ARBA" id="ARBA00047872"/>
    </source>
</evidence>
<dbReference type="GO" id="GO:0005524">
    <property type="term" value="F:ATP binding"/>
    <property type="evidence" value="ECO:0007669"/>
    <property type="project" value="UniProtKB-KW"/>
</dbReference>
<evidence type="ECO:0000259" key="8">
    <source>
        <dbReference type="PROSITE" id="PS51671"/>
    </source>
</evidence>
<evidence type="ECO:0000256" key="4">
    <source>
        <dbReference type="ARBA" id="ARBA00022777"/>
    </source>
</evidence>
<dbReference type="InterPro" id="IPR045865">
    <property type="entry name" value="ACT-like_dom_sf"/>
</dbReference>
<dbReference type="GO" id="GO:0009089">
    <property type="term" value="P:lysine biosynthetic process via diaminopimelate"/>
    <property type="evidence" value="ECO:0007669"/>
    <property type="project" value="InterPro"/>
</dbReference>
<dbReference type="PROSITE" id="PS51671">
    <property type="entry name" value="ACT"/>
    <property type="match status" value="1"/>
</dbReference>
<dbReference type="GO" id="GO:0004412">
    <property type="term" value="F:homoserine dehydrogenase activity"/>
    <property type="evidence" value="ECO:0007669"/>
    <property type="project" value="InterPro"/>
</dbReference>
<dbReference type="SUPFAM" id="SSF53633">
    <property type="entry name" value="Carbamate kinase-like"/>
    <property type="match status" value="1"/>
</dbReference>
<dbReference type="InterPro" id="IPR042199">
    <property type="entry name" value="AsparK_Bifunc_asparK/hSer_DH"/>
</dbReference>
<dbReference type="CDD" id="cd04921">
    <property type="entry name" value="ACT_AKi-HSDH-ThrA-like_1"/>
    <property type="match status" value="1"/>
</dbReference>
<dbReference type="InterPro" id="IPR054352">
    <property type="entry name" value="ACT_Aspartokinase"/>
</dbReference>
<dbReference type="PANTHER" id="PTHR43070">
    <property type="match status" value="1"/>
</dbReference>
<evidence type="ECO:0000256" key="5">
    <source>
        <dbReference type="ARBA" id="ARBA00022840"/>
    </source>
</evidence>
<proteinExistence type="predicted"/>
<evidence type="ECO:0000256" key="2">
    <source>
        <dbReference type="ARBA" id="ARBA00022679"/>
    </source>
</evidence>
<name>A0A382G4D8_9ZZZZ</name>
<comment type="catalytic activity">
    <reaction evidence="7">
        <text>L-aspartate + ATP = 4-phospho-L-aspartate + ADP</text>
        <dbReference type="Rhea" id="RHEA:23776"/>
        <dbReference type="ChEBI" id="CHEBI:29991"/>
        <dbReference type="ChEBI" id="CHEBI:30616"/>
        <dbReference type="ChEBI" id="CHEBI:57535"/>
        <dbReference type="ChEBI" id="CHEBI:456216"/>
        <dbReference type="EC" id="2.7.2.4"/>
    </reaction>
</comment>
<dbReference type="GO" id="GO:0004072">
    <property type="term" value="F:aspartate kinase activity"/>
    <property type="evidence" value="ECO:0007669"/>
    <property type="project" value="UniProtKB-EC"/>
</dbReference>
<dbReference type="PANTHER" id="PTHR43070:SF3">
    <property type="entry name" value="HOMOSERINE DEHYDROGENASE"/>
    <property type="match status" value="1"/>
</dbReference>
<keyword evidence="3" id="KW-0547">Nucleotide-binding</keyword>
<dbReference type="InterPro" id="IPR002912">
    <property type="entry name" value="ACT_dom"/>
</dbReference>
<dbReference type="InterPro" id="IPR005260">
    <property type="entry name" value="Asp_kin_monofn"/>
</dbReference>
<feature type="non-terminal residue" evidence="9">
    <location>
        <position position="472"/>
    </location>
</feature>
<dbReference type="InterPro" id="IPR001048">
    <property type="entry name" value="Asp/Glu/Uridylate_kinase"/>
</dbReference>